<dbReference type="RefSeq" id="WP_329408751.1">
    <property type="nucleotide sequence ID" value="NZ_CP109441.1"/>
</dbReference>
<sequence>MKAYGTLSDQIGYDTIRGDANRPWMILAALVTAAAFGLSLVFVSVYREPVTGVADQVGRCAVAVCSAMTPTARLAVTAVSIVATVIAVSACMGQPVAELARTSPDLVYAVVDGNDQRLDLYLPATTAKAPLVLYFHGGGWSYGSRKNYGKVGWQADESTPFAQLVAAGYAVASVDYRLSSQAKWPAQIVDAKAAVRWLRANADRYHIDSNHVAAWGDSAGGHLAAMLGTSGGVAELEGSEGSAGYSSRVQAVADWFGPTDLLTIDDQALDDGRSTVHLAEGSAESLLLGCVATRCPERARAASPVTYVSSDDPPVLLLHGRFDHIVPFGQSIEFRDALHRAGVHTEFHAYDCDHEFSGAAPPPEQIRATLITFLDQTFGR</sequence>
<feature type="domain" description="BD-FAE-like" evidence="3">
    <location>
        <begin position="118"/>
        <end position="338"/>
    </location>
</feature>
<evidence type="ECO:0000259" key="3">
    <source>
        <dbReference type="Pfam" id="PF20434"/>
    </source>
</evidence>
<gene>
    <name evidence="4" type="ORF">OG563_40970</name>
</gene>
<dbReference type="InterPro" id="IPR049492">
    <property type="entry name" value="BD-FAE-like_dom"/>
</dbReference>
<evidence type="ECO:0000256" key="2">
    <source>
        <dbReference type="SAM" id="Phobius"/>
    </source>
</evidence>
<dbReference type="SUPFAM" id="SSF53474">
    <property type="entry name" value="alpha/beta-Hydrolases"/>
    <property type="match status" value="1"/>
</dbReference>
<dbReference type="InterPro" id="IPR029058">
    <property type="entry name" value="AB_hydrolase_fold"/>
</dbReference>
<dbReference type="Gene3D" id="3.40.50.1820">
    <property type="entry name" value="alpha/beta hydrolase"/>
    <property type="match status" value="1"/>
</dbReference>
<dbReference type="Pfam" id="PF20434">
    <property type="entry name" value="BD-FAE"/>
    <property type="match status" value="1"/>
</dbReference>
<dbReference type="PANTHER" id="PTHR48081:SF13">
    <property type="entry name" value="ALPHA_BETA HYDROLASE"/>
    <property type="match status" value="1"/>
</dbReference>
<evidence type="ECO:0000256" key="1">
    <source>
        <dbReference type="ARBA" id="ARBA00022801"/>
    </source>
</evidence>
<evidence type="ECO:0000313" key="4">
    <source>
        <dbReference type="EMBL" id="WUV45413.1"/>
    </source>
</evidence>
<keyword evidence="2" id="KW-1133">Transmembrane helix</keyword>
<dbReference type="Proteomes" id="UP001432062">
    <property type="component" value="Chromosome"/>
</dbReference>
<feature type="transmembrane region" description="Helical" evidence="2">
    <location>
        <begin position="24"/>
        <end position="46"/>
    </location>
</feature>
<protein>
    <submittedName>
        <fullName evidence="4">Alpha/beta hydrolase fold domain-containing protein</fullName>
    </submittedName>
</protein>
<reference evidence="4" key="1">
    <citation type="submission" date="2022-10" db="EMBL/GenBank/DDBJ databases">
        <title>The complete genomes of actinobacterial strains from the NBC collection.</title>
        <authorList>
            <person name="Joergensen T.S."/>
            <person name="Alvarez Arevalo M."/>
            <person name="Sterndorff E.B."/>
            <person name="Faurdal D."/>
            <person name="Vuksanovic O."/>
            <person name="Mourched A.-S."/>
            <person name="Charusanti P."/>
            <person name="Shaw S."/>
            <person name="Blin K."/>
            <person name="Weber T."/>
        </authorList>
    </citation>
    <scope>NUCLEOTIDE SEQUENCE</scope>
    <source>
        <strain evidence="4">NBC_01482</strain>
    </source>
</reference>
<accession>A0ABZ1YQE8</accession>
<keyword evidence="5" id="KW-1185">Reference proteome</keyword>
<dbReference type="PANTHER" id="PTHR48081">
    <property type="entry name" value="AB HYDROLASE SUPERFAMILY PROTEIN C4A8.06C"/>
    <property type="match status" value="1"/>
</dbReference>
<keyword evidence="1 4" id="KW-0378">Hydrolase</keyword>
<dbReference type="GO" id="GO:0016787">
    <property type="term" value="F:hydrolase activity"/>
    <property type="evidence" value="ECO:0007669"/>
    <property type="project" value="UniProtKB-KW"/>
</dbReference>
<dbReference type="InterPro" id="IPR050300">
    <property type="entry name" value="GDXG_lipolytic_enzyme"/>
</dbReference>
<keyword evidence="2" id="KW-0472">Membrane</keyword>
<dbReference type="EMBL" id="CP109441">
    <property type="protein sequence ID" value="WUV45413.1"/>
    <property type="molecule type" value="Genomic_DNA"/>
</dbReference>
<evidence type="ECO:0000313" key="5">
    <source>
        <dbReference type="Proteomes" id="UP001432062"/>
    </source>
</evidence>
<proteinExistence type="predicted"/>
<organism evidence="4 5">
    <name type="scientific">Nocardia vinacea</name>
    <dbReference type="NCBI Taxonomy" id="96468"/>
    <lineage>
        <taxon>Bacteria</taxon>
        <taxon>Bacillati</taxon>
        <taxon>Actinomycetota</taxon>
        <taxon>Actinomycetes</taxon>
        <taxon>Mycobacteriales</taxon>
        <taxon>Nocardiaceae</taxon>
        <taxon>Nocardia</taxon>
    </lineage>
</organism>
<keyword evidence="2" id="KW-0812">Transmembrane</keyword>
<name>A0ABZ1YQE8_9NOCA</name>